<reference evidence="3 4" key="1">
    <citation type="submission" date="2017-06" db="EMBL/GenBank/DDBJ databases">
        <authorList>
            <person name="Kim H.J."/>
            <person name="Triplett B.A."/>
        </authorList>
    </citation>
    <scope>NUCLEOTIDE SEQUENCE [LARGE SCALE GENOMIC DNA]</scope>
    <source>
        <strain evidence="3 4">CGMCC 4.1858</strain>
    </source>
</reference>
<protein>
    <submittedName>
        <fullName evidence="3">ATPase family associated with various cellular activities (AAA)</fullName>
    </submittedName>
</protein>
<proteinExistence type="predicted"/>
<dbReference type="EMBL" id="FZOF01000036">
    <property type="protein sequence ID" value="SNT54020.1"/>
    <property type="molecule type" value="Genomic_DNA"/>
</dbReference>
<dbReference type="InterPro" id="IPR003593">
    <property type="entry name" value="AAA+_ATPase"/>
</dbReference>
<evidence type="ECO:0000256" key="1">
    <source>
        <dbReference type="SAM" id="MobiDB-lite"/>
    </source>
</evidence>
<dbReference type="GO" id="GO:0016887">
    <property type="term" value="F:ATP hydrolysis activity"/>
    <property type="evidence" value="ECO:0007669"/>
    <property type="project" value="InterPro"/>
</dbReference>
<dbReference type="CDD" id="cd00009">
    <property type="entry name" value="AAA"/>
    <property type="match status" value="1"/>
</dbReference>
<dbReference type="RefSeq" id="WP_089228737.1">
    <property type="nucleotide sequence ID" value="NZ_FZOF01000036.1"/>
</dbReference>
<evidence type="ECO:0000313" key="3">
    <source>
        <dbReference type="EMBL" id="SNT54020.1"/>
    </source>
</evidence>
<dbReference type="Gene3D" id="3.40.50.300">
    <property type="entry name" value="P-loop containing nucleotide triphosphate hydrolases"/>
    <property type="match status" value="1"/>
</dbReference>
<dbReference type="InterPro" id="IPR027417">
    <property type="entry name" value="P-loop_NTPase"/>
</dbReference>
<feature type="region of interest" description="Disordered" evidence="1">
    <location>
        <begin position="1570"/>
        <end position="1590"/>
    </location>
</feature>
<evidence type="ECO:0000259" key="2">
    <source>
        <dbReference type="SMART" id="SM00382"/>
    </source>
</evidence>
<dbReference type="GO" id="GO:0005524">
    <property type="term" value="F:ATP binding"/>
    <property type="evidence" value="ECO:0007669"/>
    <property type="project" value="InterPro"/>
</dbReference>
<gene>
    <name evidence="3" type="ORF">SAMN05216252_13625</name>
</gene>
<sequence length="1590" mass="172060">MATEQPHGGLEAGTYKVLRTRLTGAARQLADRARALNDRRVETFGSGGLRPARSGHLRTADACVPRGVASVGGQVLLGHDTPASGGSAEDVFSLHDPAAFEAVGADTAPGLLDDPRFRQDLAELYRYYRDARLLQLRTAGDRLLAVFRTGPDLTDVRVLRWQVAADGTASYLDSRGERDHVPPPAYDMAWQEATRDDHVLGRHPHVSVQGEVFVSTAGGRLTIKAENDTSTPDGIHSEPVDEPLQSLADADIAHARAGALILLRVRPYNENAARYLIANTRTHQVTRLDGLGQACLTLPDDQGVIFPGGYCLDTGVVRTFDIPTDGLEFERIVRSPNGEDVLYVFHSRADGRAVLLPYNLIRKEVGSPLSCHGYALLDDGALVLLRVESAEPARVHPVQVWDSPYTTDSYALGRPGGAGPLDRVGNGDLVRGIADCLSVAGMVEEMAPNAAVYEAVAAACVRTADRHHWLAEDGLGALHEPLAEVRSTAEQVLGEFAAVTALTARAADALDEAATRITALVRRGRGETLGSASAWIRHLTELRQSQGHLASLRELRYVDGDRVDELSRGLGDDLAAAARRAVAFLVREDAFAGHHEDVAALAARAAAVATTAETAPLAGRLAEQTGALETVTEVVTGLDIADPVLRTSVLERIGAVLADVNRARATLDARRRELLGREGRAEFAAEAALLAHAVTAALGAANTPETCEEQLGRLLLRIEDLEARFGEYEDFTEALENRRTEIHDAFSTRRQALLDERARRADRLAESAGRILGSVSRRLATLASLDEVNTYFGSDPMVGRIRGVAGELRELGDPVRAEELIGRVKAARQQAARALRDRADLYDGGEAGSAVRLGRHRFAVTTQQAELTLVPYKGATAFALTGTDYRLPVHDPEFEATRPYWDQHLVSETPGIYRAEHLAACLLAETDPLETLYEADTAGRLLDLVREAAESRYDEGYERGIHDHDGAVILTALLRLRAEAGLLRYPAAARAAAQLFWAYGTDDASRDVWSARASSLAQARATFGLAPAVDTLRQELGRSVATFLDAAGLDLNGTELAGEYLFEELAAAADGKVSFVSGATARTLLEKFRAAADGQGPEAGLAALPDDFASLPARHQLAEAWLGSFLAAGGAQSTPGDLAEAVVLLLCDQLPRHECTAALTTTVDGLLGRHPRVLRGTLHLRLDEFIGRTTAHRTDRIPGFRAYQRLRADLLTRERTRLRLDDHRPQPPTTFVRNRLLDEVYLPLIGDNLAKQIGAADDPRRTDSSGLLLLVSPPGYGKTTLVEYVAERLGMLLVTVSGPALGSAVTSLDDDHPEIAKIHFALAAANNVLLYIDDIQHTSPELLQRFIPLTDAQRRLGPYDLRGKRFAVVMSGNPYTESGARFRIPDMLANRADVWNLGDVLTGRDELFALSFTENALTSNPVLAPLAEADRADLAILLSMARVDGSAPAEHLTRVFPPTELDRILSVLRLLLRAQRTVLAVNRAYIASAAQSDNSRTEPPFRLQGSYRNMNRLAERISPAMNDAELDALVDDHYRAEAQTLTSAAEANLLKLAEIRGTLTDAQAARWDEVKAASSHGRRDGDPLRSGRPV</sequence>
<name>A0A239NGW6_9ACTN</name>
<dbReference type="InterPro" id="IPR020958">
    <property type="entry name" value="DUF3686"/>
</dbReference>
<dbReference type="SUPFAM" id="SSF52540">
    <property type="entry name" value="P-loop containing nucleoside triphosphate hydrolases"/>
    <property type="match status" value="1"/>
</dbReference>
<dbReference type="InterPro" id="IPR003959">
    <property type="entry name" value="ATPase_AAA_core"/>
</dbReference>
<dbReference type="SMART" id="SM00382">
    <property type="entry name" value="AAA"/>
    <property type="match status" value="1"/>
</dbReference>
<dbReference type="OrthoDB" id="9814769at2"/>
<evidence type="ECO:0000313" key="4">
    <source>
        <dbReference type="Proteomes" id="UP000198280"/>
    </source>
</evidence>
<accession>A0A239NGW6</accession>
<organism evidence="3 4">
    <name type="scientific">Actinacidiphila glaucinigra</name>
    <dbReference type="NCBI Taxonomy" id="235986"/>
    <lineage>
        <taxon>Bacteria</taxon>
        <taxon>Bacillati</taxon>
        <taxon>Actinomycetota</taxon>
        <taxon>Actinomycetes</taxon>
        <taxon>Kitasatosporales</taxon>
        <taxon>Streptomycetaceae</taxon>
        <taxon>Actinacidiphila</taxon>
    </lineage>
</organism>
<feature type="domain" description="AAA+ ATPase" evidence="2">
    <location>
        <begin position="1264"/>
        <end position="1399"/>
    </location>
</feature>
<dbReference type="InterPro" id="IPR057224">
    <property type="entry name" value="DUF7902"/>
</dbReference>
<dbReference type="Proteomes" id="UP000198280">
    <property type="component" value="Unassembled WGS sequence"/>
</dbReference>
<keyword evidence="4" id="KW-1185">Reference proteome</keyword>
<dbReference type="Pfam" id="PF00004">
    <property type="entry name" value="AAA"/>
    <property type="match status" value="1"/>
</dbReference>
<dbReference type="Pfam" id="PF25472">
    <property type="entry name" value="DUF7902"/>
    <property type="match status" value="1"/>
</dbReference>
<dbReference type="Pfam" id="PF12458">
    <property type="entry name" value="DUF3686"/>
    <property type="match status" value="1"/>
</dbReference>